<organism evidence="1 2">
    <name type="scientific">Caerostris extrusa</name>
    <name type="common">Bark spider</name>
    <name type="synonym">Caerostris bankana</name>
    <dbReference type="NCBI Taxonomy" id="172846"/>
    <lineage>
        <taxon>Eukaryota</taxon>
        <taxon>Metazoa</taxon>
        <taxon>Ecdysozoa</taxon>
        <taxon>Arthropoda</taxon>
        <taxon>Chelicerata</taxon>
        <taxon>Arachnida</taxon>
        <taxon>Araneae</taxon>
        <taxon>Araneomorphae</taxon>
        <taxon>Entelegynae</taxon>
        <taxon>Araneoidea</taxon>
        <taxon>Araneidae</taxon>
        <taxon>Caerostris</taxon>
    </lineage>
</organism>
<dbReference type="AlphaFoldDB" id="A0AAV4W9V1"/>
<proteinExistence type="predicted"/>
<evidence type="ECO:0000313" key="1">
    <source>
        <dbReference type="EMBL" id="GIY79507.1"/>
    </source>
</evidence>
<gene>
    <name evidence="1" type="ORF">CEXT_481441</name>
</gene>
<reference evidence="1 2" key="1">
    <citation type="submission" date="2021-06" db="EMBL/GenBank/DDBJ databases">
        <title>Caerostris extrusa draft genome.</title>
        <authorList>
            <person name="Kono N."/>
            <person name="Arakawa K."/>
        </authorList>
    </citation>
    <scope>NUCLEOTIDE SEQUENCE [LARGE SCALE GENOMIC DNA]</scope>
</reference>
<dbReference type="Proteomes" id="UP001054945">
    <property type="component" value="Unassembled WGS sequence"/>
</dbReference>
<protein>
    <submittedName>
        <fullName evidence="1">Uncharacterized protein</fullName>
    </submittedName>
</protein>
<sequence>MLVLYFTRESLTFPGISPDFPEMPYLARISCCESIALHCSYRCFRINCSSVSHTMNSIQFARRVICFRLNARMLVLYFTRESLTFPGISPDFPEMPYLARIACCASIVLTDVSGLIVRWFFIP</sequence>
<evidence type="ECO:0000313" key="2">
    <source>
        <dbReference type="Proteomes" id="UP001054945"/>
    </source>
</evidence>
<accession>A0AAV4W9V1</accession>
<name>A0AAV4W9V1_CAEEX</name>
<comment type="caution">
    <text evidence="1">The sequence shown here is derived from an EMBL/GenBank/DDBJ whole genome shotgun (WGS) entry which is preliminary data.</text>
</comment>
<dbReference type="EMBL" id="BPLR01015897">
    <property type="protein sequence ID" value="GIY79507.1"/>
    <property type="molecule type" value="Genomic_DNA"/>
</dbReference>
<keyword evidence="2" id="KW-1185">Reference proteome</keyword>